<evidence type="ECO:0000313" key="2">
    <source>
        <dbReference type="EMBL" id="KKM93598.1"/>
    </source>
</evidence>
<dbReference type="AlphaFoldDB" id="A0A0F9LJM6"/>
<sequence>MTKLDEILESGQFPGISMRQPVRSAVIRDREGRVSRIVYAGSEDTKSVERLTTDAAEIDGVDLKTATMEVVEEHGQGVGKRGRTAKEVRRSRNPKYPITRGGPGRALTQAEREAID</sequence>
<name>A0A0F9LJM6_9ZZZZ</name>
<dbReference type="EMBL" id="LAZR01006243">
    <property type="protein sequence ID" value="KKM93598.1"/>
    <property type="molecule type" value="Genomic_DNA"/>
</dbReference>
<organism evidence="2">
    <name type="scientific">marine sediment metagenome</name>
    <dbReference type="NCBI Taxonomy" id="412755"/>
    <lineage>
        <taxon>unclassified sequences</taxon>
        <taxon>metagenomes</taxon>
        <taxon>ecological metagenomes</taxon>
    </lineage>
</organism>
<reference evidence="2" key="1">
    <citation type="journal article" date="2015" name="Nature">
        <title>Complex archaea that bridge the gap between prokaryotes and eukaryotes.</title>
        <authorList>
            <person name="Spang A."/>
            <person name="Saw J.H."/>
            <person name="Jorgensen S.L."/>
            <person name="Zaremba-Niedzwiedzka K."/>
            <person name="Martijn J."/>
            <person name="Lind A.E."/>
            <person name="van Eijk R."/>
            <person name="Schleper C."/>
            <person name="Guy L."/>
            <person name="Ettema T.J."/>
        </authorList>
    </citation>
    <scope>NUCLEOTIDE SEQUENCE</scope>
</reference>
<evidence type="ECO:0000256" key="1">
    <source>
        <dbReference type="SAM" id="MobiDB-lite"/>
    </source>
</evidence>
<gene>
    <name evidence="2" type="ORF">LCGC14_1206720</name>
</gene>
<accession>A0A0F9LJM6</accession>
<comment type="caution">
    <text evidence="2">The sequence shown here is derived from an EMBL/GenBank/DDBJ whole genome shotgun (WGS) entry which is preliminary data.</text>
</comment>
<proteinExistence type="predicted"/>
<protein>
    <submittedName>
        <fullName evidence="2">Uncharacterized protein</fullName>
    </submittedName>
</protein>
<feature type="region of interest" description="Disordered" evidence="1">
    <location>
        <begin position="73"/>
        <end position="116"/>
    </location>
</feature>